<dbReference type="SUPFAM" id="SSF46785">
    <property type="entry name" value="Winged helix' DNA-binding domain"/>
    <property type="match status" value="1"/>
</dbReference>
<dbReference type="InterPro" id="IPR036388">
    <property type="entry name" value="WH-like_DNA-bd_sf"/>
</dbReference>
<dbReference type="Gene3D" id="1.10.10.10">
    <property type="entry name" value="Winged helix-like DNA-binding domain superfamily/Winged helix DNA-binding domain"/>
    <property type="match status" value="1"/>
</dbReference>
<keyword evidence="3" id="KW-0804">Transcription</keyword>
<evidence type="ECO:0000259" key="4">
    <source>
        <dbReference type="PROSITE" id="PS50995"/>
    </source>
</evidence>
<proteinExistence type="predicted"/>
<evidence type="ECO:0000256" key="1">
    <source>
        <dbReference type="ARBA" id="ARBA00023015"/>
    </source>
</evidence>
<dbReference type="GO" id="GO:0006950">
    <property type="term" value="P:response to stress"/>
    <property type="evidence" value="ECO:0007669"/>
    <property type="project" value="TreeGrafter"/>
</dbReference>
<dbReference type="GeneID" id="95787181"/>
<dbReference type="AlphaFoldDB" id="A0A239HWS5"/>
<dbReference type="PANTHER" id="PTHR33164:SF57">
    <property type="entry name" value="MARR-FAMILY TRANSCRIPTIONAL REGULATOR"/>
    <property type="match status" value="1"/>
</dbReference>
<dbReference type="SMART" id="SM00347">
    <property type="entry name" value="HTH_MARR"/>
    <property type="match status" value="1"/>
</dbReference>
<sequence>MATQEQFAELASQLRAIPVVARELSRACPPQCPPASLGVLSVISRHGELRMSRLAELLEVDMSVTSRHVAHLAERGWIDRLPDPHDKRSRLLRLTPGGADMLRAAQDGVAEALAHHLRDWPDEDVTEFSRLLDRLRRDFAADCRPRTHSTT</sequence>
<dbReference type="GO" id="GO:0003700">
    <property type="term" value="F:DNA-binding transcription factor activity"/>
    <property type="evidence" value="ECO:0007669"/>
    <property type="project" value="InterPro"/>
</dbReference>
<dbReference type="Proteomes" id="UP000198280">
    <property type="component" value="Unassembled WGS sequence"/>
</dbReference>
<feature type="domain" description="HTH marR-type" evidence="4">
    <location>
        <begin position="1"/>
        <end position="137"/>
    </location>
</feature>
<dbReference type="RefSeq" id="WP_089225345.1">
    <property type="nucleotide sequence ID" value="NZ_CP108152.1"/>
</dbReference>
<dbReference type="InterPro" id="IPR000835">
    <property type="entry name" value="HTH_MarR-typ"/>
</dbReference>
<dbReference type="InterPro" id="IPR023187">
    <property type="entry name" value="Tscrpt_reg_MarR-type_CS"/>
</dbReference>
<protein>
    <submittedName>
        <fullName evidence="5">Transcriptional regulator, MarR family</fullName>
    </submittedName>
</protein>
<name>A0A239HWS5_9ACTN</name>
<accession>A0A239HWS5</accession>
<evidence type="ECO:0000256" key="2">
    <source>
        <dbReference type="ARBA" id="ARBA00023125"/>
    </source>
</evidence>
<keyword evidence="2" id="KW-0238">DNA-binding</keyword>
<evidence type="ECO:0000256" key="3">
    <source>
        <dbReference type="ARBA" id="ARBA00023163"/>
    </source>
</evidence>
<gene>
    <name evidence="5" type="ORF">SAMN05216252_109130</name>
</gene>
<dbReference type="OrthoDB" id="3778086at2"/>
<dbReference type="InterPro" id="IPR036390">
    <property type="entry name" value="WH_DNA-bd_sf"/>
</dbReference>
<dbReference type="EMBL" id="FZOF01000009">
    <property type="protein sequence ID" value="SNS85528.1"/>
    <property type="molecule type" value="Genomic_DNA"/>
</dbReference>
<evidence type="ECO:0000313" key="6">
    <source>
        <dbReference type="Proteomes" id="UP000198280"/>
    </source>
</evidence>
<organism evidence="5 6">
    <name type="scientific">Actinacidiphila glaucinigra</name>
    <dbReference type="NCBI Taxonomy" id="235986"/>
    <lineage>
        <taxon>Bacteria</taxon>
        <taxon>Bacillati</taxon>
        <taxon>Actinomycetota</taxon>
        <taxon>Actinomycetes</taxon>
        <taxon>Kitasatosporales</taxon>
        <taxon>Streptomycetaceae</taxon>
        <taxon>Actinacidiphila</taxon>
    </lineage>
</organism>
<evidence type="ECO:0000313" key="5">
    <source>
        <dbReference type="EMBL" id="SNS85528.1"/>
    </source>
</evidence>
<dbReference type="PANTHER" id="PTHR33164">
    <property type="entry name" value="TRANSCRIPTIONAL REGULATOR, MARR FAMILY"/>
    <property type="match status" value="1"/>
</dbReference>
<dbReference type="InterPro" id="IPR039422">
    <property type="entry name" value="MarR/SlyA-like"/>
</dbReference>
<keyword evidence="1" id="KW-0805">Transcription regulation</keyword>
<dbReference type="PROSITE" id="PS01117">
    <property type="entry name" value="HTH_MARR_1"/>
    <property type="match status" value="1"/>
</dbReference>
<dbReference type="Pfam" id="PF12802">
    <property type="entry name" value="MarR_2"/>
    <property type="match status" value="1"/>
</dbReference>
<dbReference type="PROSITE" id="PS50995">
    <property type="entry name" value="HTH_MARR_2"/>
    <property type="match status" value="1"/>
</dbReference>
<dbReference type="GO" id="GO:0003677">
    <property type="term" value="F:DNA binding"/>
    <property type="evidence" value="ECO:0007669"/>
    <property type="project" value="UniProtKB-KW"/>
</dbReference>
<keyword evidence="6" id="KW-1185">Reference proteome</keyword>
<reference evidence="5 6" key="1">
    <citation type="submission" date="2017-06" db="EMBL/GenBank/DDBJ databases">
        <authorList>
            <person name="Kim H.J."/>
            <person name="Triplett B.A."/>
        </authorList>
    </citation>
    <scope>NUCLEOTIDE SEQUENCE [LARGE SCALE GENOMIC DNA]</scope>
    <source>
        <strain evidence="5 6">CGMCC 4.1858</strain>
    </source>
</reference>
<dbReference type="PRINTS" id="PR00598">
    <property type="entry name" value="HTHMARR"/>
</dbReference>